<dbReference type="EMBL" id="LN483332">
    <property type="protein sequence ID" value="CED85269.1"/>
    <property type="molecule type" value="Genomic_DNA"/>
</dbReference>
<feature type="domain" description="Vps52 C-terminal" evidence="8">
    <location>
        <begin position="442"/>
        <end position="622"/>
    </location>
</feature>
<keyword evidence="4" id="KW-0653">Protein transport</keyword>
<dbReference type="Pfam" id="PF04129">
    <property type="entry name" value="Vps52_CC"/>
    <property type="match status" value="1"/>
</dbReference>
<dbReference type="GO" id="GO:0042147">
    <property type="term" value="P:retrograde transport, endosome to Golgi"/>
    <property type="evidence" value="ECO:0007669"/>
    <property type="project" value="TreeGrafter"/>
</dbReference>
<name>A0A0F7SWZ3_PHARH</name>
<dbReference type="GO" id="GO:0019905">
    <property type="term" value="F:syntaxin binding"/>
    <property type="evidence" value="ECO:0007669"/>
    <property type="project" value="TreeGrafter"/>
</dbReference>
<evidence type="ECO:0000256" key="2">
    <source>
        <dbReference type="ARBA" id="ARBA00008180"/>
    </source>
</evidence>
<feature type="domain" description="Vps52 C-terminal" evidence="8">
    <location>
        <begin position="328"/>
        <end position="369"/>
    </location>
</feature>
<evidence type="ECO:0000259" key="8">
    <source>
        <dbReference type="Pfam" id="PF20655"/>
    </source>
</evidence>
<evidence type="ECO:0000259" key="7">
    <source>
        <dbReference type="Pfam" id="PF04129"/>
    </source>
</evidence>
<comment type="similarity">
    <text evidence="2">Belongs to the VPS52 family.</text>
</comment>
<feature type="domain" description="Vps52 coiled-coil" evidence="7">
    <location>
        <begin position="65"/>
        <end position="231"/>
    </location>
</feature>
<evidence type="ECO:0000256" key="1">
    <source>
        <dbReference type="ARBA" id="ARBA00004601"/>
    </source>
</evidence>
<dbReference type="PANTHER" id="PTHR14190:SF7">
    <property type="entry name" value="VACUOLAR PROTEIN SORTING-ASSOCIATED PROTEIN 52 HOMOLOG"/>
    <property type="match status" value="1"/>
</dbReference>
<proteinExistence type="inferred from homology"/>
<reference evidence="9" key="1">
    <citation type="submission" date="2014-08" db="EMBL/GenBank/DDBJ databases">
        <authorList>
            <person name="Sharma Rahul"/>
            <person name="Thines Marco"/>
        </authorList>
    </citation>
    <scope>NUCLEOTIDE SEQUENCE</scope>
</reference>
<dbReference type="PANTHER" id="PTHR14190">
    <property type="entry name" value="SUPPRESSOR OF ACTIN MUTATIONS 2/VACUOLAR PROTEIN SORTING 52"/>
    <property type="match status" value="1"/>
</dbReference>
<dbReference type="GO" id="GO:0005829">
    <property type="term" value="C:cytosol"/>
    <property type="evidence" value="ECO:0007669"/>
    <property type="project" value="GOC"/>
</dbReference>
<evidence type="ECO:0000256" key="3">
    <source>
        <dbReference type="ARBA" id="ARBA00022448"/>
    </source>
</evidence>
<dbReference type="InterPro" id="IPR007258">
    <property type="entry name" value="Vps52"/>
</dbReference>
<sequence length="644" mass="71582">MEADTTIEPAELNIQEILPPLFSDFEDAPLPDQNELLDAINQEDYSFEEDDEDEAILAIFESREQEYHELHDQIEASTELLTNLSSFLTSFQTDLQAVSGQLKDLRSRSQAIERRGKGRRSIEKPLKSLIESITFPPSLVTLILDTPVSEAWYPAAHTLSTILSEIHLRKTRVQAASSLLTTAETLRVTAVGKIKTYLLKILNPISASVSTNLPTLQTGVLLKNKPLWEFLEREAPAIAAEIKRSYVWRTRGYYETSFRRYCRVIQTLKTRCPDTSEPIGSLTSSSSLPTTHLNTSTSAVKPNGGNEQTDRELEGSLLANSRIEGEGVLLAWQADEKDLKLPLEALFRSIMVVLLDNACAEYTFLTRFFSRLSLYSTRPDTLATQDRLLNIQSEHATESGSGGAGRSVRKNSIISSVGAGGGLADGWKGSKEPEKEDKEDKERLQKMWHEIFDPALNYVQQLLTTLLTPLPPSLPSLLSMIRLNDSIFQALLDRGCIPLEPFVIRQRLALWPVFQKHMGTNVESLRKLAETAGLGASFLGLGATKVKDSKVESVAVQYVTLFNALLSLSTPADEAMIIGSMTRLRQELARLITSQAGKIKESGPREIFTFTIYDGLVQALRTSFGTGKAVTEEISFWEKARLGK</sequence>
<dbReference type="Pfam" id="PF20655">
    <property type="entry name" value="Vps52_C"/>
    <property type="match status" value="2"/>
</dbReference>
<organism evidence="9">
    <name type="scientific">Phaffia rhodozyma</name>
    <name type="common">Yeast</name>
    <name type="synonym">Xanthophyllomyces dendrorhous</name>
    <dbReference type="NCBI Taxonomy" id="264483"/>
    <lineage>
        <taxon>Eukaryota</taxon>
        <taxon>Fungi</taxon>
        <taxon>Dikarya</taxon>
        <taxon>Basidiomycota</taxon>
        <taxon>Agaricomycotina</taxon>
        <taxon>Tremellomycetes</taxon>
        <taxon>Cystofilobasidiales</taxon>
        <taxon>Mrakiaceae</taxon>
        <taxon>Phaffia</taxon>
    </lineage>
</organism>
<feature type="compositionally biased region" description="Low complexity" evidence="6">
    <location>
        <begin position="281"/>
        <end position="298"/>
    </location>
</feature>
<feature type="region of interest" description="Disordered" evidence="6">
    <location>
        <begin position="276"/>
        <end position="310"/>
    </location>
</feature>
<evidence type="ECO:0000256" key="4">
    <source>
        <dbReference type="ARBA" id="ARBA00022927"/>
    </source>
</evidence>
<dbReference type="GO" id="GO:0032456">
    <property type="term" value="P:endocytic recycling"/>
    <property type="evidence" value="ECO:0007669"/>
    <property type="project" value="TreeGrafter"/>
</dbReference>
<feature type="compositionally biased region" description="Basic and acidic residues" evidence="6">
    <location>
        <begin position="428"/>
        <end position="442"/>
    </location>
</feature>
<accession>A0A0F7SWZ3</accession>
<dbReference type="GO" id="GO:0015031">
    <property type="term" value="P:protein transport"/>
    <property type="evidence" value="ECO:0007669"/>
    <property type="project" value="UniProtKB-KW"/>
</dbReference>
<keyword evidence="3" id="KW-0813">Transport</keyword>
<evidence type="ECO:0000256" key="6">
    <source>
        <dbReference type="SAM" id="MobiDB-lite"/>
    </source>
</evidence>
<dbReference type="InterPro" id="IPR048361">
    <property type="entry name" value="Vps52_C"/>
</dbReference>
<comment type="subcellular location">
    <subcellularLocation>
        <location evidence="1">Golgi apparatus</location>
        <location evidence="1">trans-Golgi network</location>
    </subcellularLocation>
</comment>
<dbReference type="InterPro" id="IPR048319">
    <property type="entry name" value="Vps52_CC"/>
</dbReference>
<dbReference type="GO" id="GO:0000938">
    <property type="term" value="C:GARP complex"/>
    <property type="evidence" value="ECO:0007669"/>
    <property type="project" value="TreeGrafter"/>
</dbReference>
<protein>
    <submittedName>
        <fullName evidence="9">Vacuolar sorting protein VPS52/suppressor of actin Sac2</fullName>
    </submittedName>
</protein>
<dbReference type="GO" id="GO:0006896">
    <property type="term" value="P:Golgi to vacuole transport"/>
    <property type="evidence" value="ECO:0007669"/>
    <property type="project" value="TreeGrafter"/>
</dbReference>
<evidence type="ECO:0000313" key="9">
    <source>
        <dbReference type="EMBL" id="CED85269.1"/>
    </source>
</evidence>
<evidence type="ECO:0000256" key="5">
    <source>
        <dbReference type="ARBA" id="ARBA00023034"/>
    </source>
</evidence>
<dbReference type="AlphaFoldDB" id="A0A0F7SWZ3"/>
<keyword evidence="5" id="KW-0333">Golgi apparatus</keyword>
<feature type="region of interest" description="Disordered" evidence="6">
    <location>
        <begin position="421"/>
        <end position="442"/>
    </location>
</feature>